<comment type="pathway">
    <text evidence="7">Amino-acid biosynthesis; L-methionine biosynthesis via de novo pathway.</text>
</comment>
<evidence type="ECO:0000256" key="9">
    <source>
        <dbReference type="RuleBase" id="RU003862"/>
    </source>
</evidence>
<keyword evidence="6 9" id="KW-0560">Oxidoreductase</keyword>
<comment type="catalytic activity">
    <reaction evidence="8">
        <text>(6S)-5-methyl-5,6,7,8-tetrahydrofolate + NAD(+) = (6R)-5,10-methylene-5,6,7,8-tetrahydrofolate + NADH + H(+)</text>
        <dbReference type="Rhea" id="RHEA:19821"/>
        <dbReference type="ChEBI" id="CHEBI:15378"/>
        <dbReference type="ChEBI" id="CHEBI:15636"/>
        <dbReference type="ChEBI" id="CHEBI:18608"/>
        <dbReference type="ChEBI" id="CHEBI:57540"/>
        <dbReference type="ChEBI" id="CHEBI:57945"/>
        <dbReference type="EC" id="1.5.1.54"/>
    </reaction>
    <physiologicalReaction direction="right-to-left" evidence="8">
        <dbReference type="Rhea" id="RHEA:19823"/>
    </physiologicalReaction>
</comment>
<comment type="similarity">
    <text evidence="3 9">Belongs to the methylenetetrahydrofolate reductase family.</text>
</comment>
<comment type="cofactor">
    <cofactor evidence="1 9">
        <name>FAD</name>
        <dbReference type="ChEBI" id="CHEBI:57692"/>
    </cofactor>
</comment>
<keyword evidence="4 9" id="KW-0285">Flavoprotein</keyword>
<keyword evidence="5 9" id="KW-0274">FAD</keyword>
<evidence type="ECO:0000313" key="11">
    <source>
        <dbReference type="Proteomes" id="UP001056539"/>
    </source>
</evidence>
<dbReference type="EMBL" id="CP073355">
    <property type="protein sequence ID" value="URA11216.1"/>
    <property type="molecule type" value="Genomic_DNA"/>
</dbReference>
<sequence length="246" mass="28515">MEISLELVPRKREDFEQEILWTRTHIPQISYVNIPDLTRLPTRSWEAFEWVNGQYPVIVHIRASDILPDRVEDFATDLKNRGIRHLLVVQGDERDDGQQGMTSVELLEGLRMWENDFVLYGAIDPYRQDIAKEMRYVEKKILAGAKAFLTQPFFDKKLLTTYHRACEGLSVWWGVTPILSEKSLIYWREKNGVPLPDDYDLSLEGNAAWAATVIEEISGDPNASLYLMPIRVDVQSYLPKIFEKLS</sequence>
<accession>A0AAX3BG12</accession>
<reference evidence="10" key="2">
    <citation type="submission" date="2022-06" db="EMBL/GenBank/DDBJ databases">
        <title>Thermospira aquatica gen. nov., sp. nov.</title>
        <authorList>
            <person name="Ben Ali Gam Z."/>
            <person name="Labat M."/>
        </authorList>
    </citation>
    <scope>NUCLEOTIDE SEQUENCE</scope>
    <source>
        <strain evidence="10">F1F22</strain>
    </source>
</reference>
<dbReference type="GO" id="GO:0009086">
    <property type="term" value="P:methionine biosynthetic process"/>
    <property type="evidence" value="ECO:0007669"/>
    <property type="project" value="TreeGrafter"/>
</dbReference>
<keyword evidence="11" id="KW-1185">Reference proteome</keyword>
<dbReference type="KEGG" id="taqu:KDW03_05320"/>
<dbReference type="GO" id="GO:0035999">
    <property type="term" value="P:tetrahydrofolate interconversion"/>
    <property type="evidence" value="ECO:0007669"/>
    <property type="project" value="TreeGrafter"/>
</dbReference>
<dbReference type="Proteomes" id="UP001056539">
    <property type="component" value="Chromosome"/>
</dbReference>
<dbReference type="PANTHER" id="PTHR45754:SF3">
    <property type="entry name" value="METHYLENETETRAHYDROFOLATE REDUCTASE (NADPH)"/>
    <property type="match status" value="1"/>
</dbReference>
<dbReference type="GO" id="GO:0071949">
    <property type="term" value="F:FAD binding"/>
    <property type="evidence" value="ECO:0007669"/>
    <property type="project" value="TreeGrafter"/>
</dbReference>
<name>A0AAX3BG12_9SPIR</name>
<evidence type="ECO:0000256" key="3">
    <source>
        <dbReference type="ARBA" id="ARBA00006743"/>
    </source>
</evidence>
<evidence type="ECO:0000313" key="10">
    <source>
        <dbReference type="EMBL" id="URA11216.1"/>
    </source>
</evidence>
<dbReference type="AlphaFoldDB" id="A0AAX3BG12"/>
<dbReference type="GO" id="GO:0106312">
    <property type="term" value="F:methylenetetrahydrofolate reductase (NADH) activity"/>
    <property type="evidence" value="ECO:0007669"/>
    <property type="project" value="UniProtKB-EC"/>
</dbReference>
<dbReference type="InterPro" id="IPR029041">
    <property type="entry name" value="FAD-linked_oxidoreductase-like"/>
</dbReference>
<dbReference type="GO" id="GO:0005829">
    <property type="term" value="C:cytosol"/>
    <property type="evidence" value="ECO:0007669"/>
    <property type="project" value="TreeGrafter"/>
</dbReference>
<evidence type="ECO:0000256" key="1">
    <source>
        <dbReference type="ARBA" id="ARBA00001974"/>
    </source>
</evidence>
<dbReference type="InterPro" id="IPR003171">
    <property type="entry name" value="Mehydrof_redctse-like"/>
</dbReference>
<dbReference type="Pfam" id="PF02219">
    <property type="entry name" value="MTHFR"/>
    <property type="match status" value="1"/>
</dbReference>
<evidence type="ECO:0000256" key="8">
    <source>
        <dbReference type="ARBA" id="ARBA00048628"/>
    </source>
</evidence>
<proteinExistence type="inferred from homology"/>
<evidence type="ECO:0000256" key="7">
    <source>
        <dbReference type="ARBA" id="ARBA00034478"/>
    </source>
</evidence>
<evidence type="ECO:0000256" key="6">
    <source>
        <dbReference type="ARBA" id="ARBA00023002"/>
    </source>
</evidence>
<organism evidence="10 11">
    <name type="scientific">Thermospira aquatica</name>
    <dbReference type="NCBI Taxonomy" id="2828656"/>
    <lineage>
        <taxon>Bacteria</taxon>
        <taxon>Pseudomonadati</taxon>
        <taxon>Spirochaetota</taxon>
        <taxon>Spirochaetia</taxon>
        <taxon>Brevinematales</taxon>
        <taxon>Thermospiraceae</taxon>
        <taxon>Thermospira</taxon>
    </lineage>
</organism>
<evidence type="ECO:0000256" key="5">
    <source>
        <dbReference type="ARBA" id="ARBA00022827"/>
    </source>
</evidence>
<dbReference type="RefSeq" id="WP_271436350.1">
    <property type="nucleotide sequence ID" value="NZ_CP073355.1"/>
</dbReference>
<protein>
    <recommendedName>
        <fullName evidence="9">Methylenetetrahydrofolate reductase</fullName>
    </recommendedName>
</protein>
<reference evidence="10" key="1">
    <citation type="submission" date="2021-04" db="EMBL/GenBank/DDBJ databases">
        <authorList>
            <person name="Postec A."/>
        </authorList>
    </citation>
    <scope>NUCLEOTIDE SEQUENCE</scope>
    <source>
        <strain evidence="10">F1F22</strain>
    </source>
</reference>
<comment type="pathway">
    <text evidence="2 9">One-carbon metabolism; tetrahydrofolate interconversion.</text>
</comment>
<evidence type="ECO:0000256" key="4">
    <source>
        <dbReference type="ARBA" id="ARBA00022630"/>
    </source>
</evidence>
<dbReference type="SUPFAM" id="SSF51730">
    <property type="entry name" value="FAD-linked oxidoreductase"/>
    <property type="match status" value="1"/>
</dbReference>
<evidence type="ECO:0000256" key="2">
    <source>
        <dbReference type="ARBA" id="ARBA00004777"/>
    </source>
</evidence>
<gene>
    <name evidence="10" type="ORF">KDW03_05320</name>
</gene>
<dbReference type="Gene3D" id="3.20.20.220">
    <property type="match status" value="1"/>
</dbReference>
<dbReference type="PANTHER" id="PTHR45754">
    <property type="entry name" value="METHYLENETETRAHYDROFOLATE REDUCTASE"/>
    <property type="match status" value="1"/>
</dbReference>